<accession>A0ABD1SPV3</accession>
<comment type="caution">
    <text evidence="2">The sequence shown here is derived from an EMBL/GenBank/DDBJ whole genome shotgun (WGS) entry which is preliminary data.</text>
</comment>
<dbReference type="AlphaFoldDB" id="A0ABD1SPV3"/>
<protein>
    <submittedName>
        <fullName evidence="2">Uncharacterized protein</fullName>
    </submittedName>
</protein>
<reference evidence="3" key="1">
    <citation type="submission" date="2024-07" db="EMBL/GenBank/DDBJ databases">
        <title>Two chromosome-level genome assemblies of Korean endemic species Abeliophyllum distichum and Forsythia ovata (Oleaceae).</title>
        <authorList>
            <person name="Jang H."/>
        </authorList>
    </citation>
    <scope>NUCLEOTIDE SEQUENCE [LARGE SCALE GENOMIC DNA]</scope>
</reference>
<proteinExistence type="predicted"/>
<name>A0ABD1SPV3_9LAMI</name>
<evidence type="ECO:0000256" key="1">
    <source>
        <dbReference type="SAM" id="MobiDB-lite"/>
    </source>
</evidence>
<dbReference type="Proteomes" id="UP001604277">
    <property type="component" value="Unassembled WGS sequence"/>
</dbReference>
<gene>
    <name evidence="2" type="ORF">Fot_36594</name>
</gene>
<organism evidence="2 3">
    <name type="scientific">Forsythia ovata</name>
    <dbReference type="NCBI Taxonomy" id="205694"/>
    <lineage>
        <taxon>Eukaryota</taxon>
        <taxon>Viridiplantae</taxon>
        <taxon>Streptophyta</taxon>
        <taxon>Embryophyta</taxon>
        <taxon>Tracheophyta</taxon>
        <taxon>Spermatophyta</taxon>
        <taxon>Magnoliopsida</taxon>
        <taxon>eudicotyledons</taxon>
        <taxon>Gunneridae</taxon>
        <taxon>Pentapetalae</taxon>
        <taxon>asterids</taxon>
        <taxon>lamiids</taxon>
        <taxon>Lamiales</taxon>
        <taxon>Oleaceae</taxon>
        <taxon>Forsythieae</taxon>
        <taxon>Forsythia</taxon>
    </lineage>
</organism>
<keyword evidence="3" id="KW-1185">Reference proteome</keyword>
<evidence type="ECO:0000313" key="3">
    <source>
        <dbReference type="Proteomes" id="UP001604277"/>
    </source>
</evidence>
<dbReference type="EMBL" id="JBFOLJ010000010">
    <property type="protein sequence ID" value="KAL2502746.1"/>
    <property type="molecule type" value="Genomic_DNA"/>
</dbReference>
<sequence length="104" mass="11584">MSLPSAATALMGTVVWTDFSRGRISFAGGMVVGFQSREHREVWGKAGGRERMEDLTGLGAGEGRLPATEMQSRLGRRLGHTGREKKPWSEMQSLEFFFFPIAHR</sequence>
<evidence type="ECO:0000313" key="2">
    <source>
        <dbReference type="EMBL" id="KAL2502746.1"/>
    </source>
</evidence>
<feature type="region of interest" description="Disordered" evidence="1">
    <location>
        <begin position="53"/>
        <end position="86"/>
    </location>
</feature>